<dbReference type="EMBL" id="CAJGYO010000004">
    <property type="protein sequence ID" value="CAD6225280.1"/>
    <property type="molecule type" value="Genomic_DNA"/>
</dbReference>
<organism evidence="2 3">
    <name type="scientific">Miscanthus lutarioriparius</name>
    <dbReference type="NCBI Taxonomy" id="422564"/>
    <lineage>
        <taxon>Eukaryota</taxon>
        <taxon>Viridiplantae</taxon>
        <taxon>Streptophyta</taxon>
        <taxon>Embryophyta</taxon>
        <taxon>Tracheophyta</taxon>
        <taxon>Spermatophyta</taxon>
        <taxon>Magnoliopsida</taxon>
        <taxon>Liliopsida</taxon>
        <taxon>Poales</taxon>
        <taxon>Poaceae</taxon>
        <taxon>PACMAD clade</taxon>
        <taxon>Panicoideae</taxon>
        <taxon>Andropogonodae</taxon>
        <taxon>Andropogoneae</taxon>
        <taxon>Saccharinae</taxon>
        <taxon>Miscanthus</taxon>
    </lineage>
</organism>
<evidence type="ECO:0000256" key="1">
    <source>
        <dbReference type="SAM" id="MobiDB-lite"/>
    </source>
</evidence>
<dbReference type="Proteomes" id="UP000604825">
    <property type="component" value="Unassembled WGS sequence"/>
</dbReference>
<gene>
    <name evidence="2" type="ORF">NCGR_LOCUS17400</name>
</gene>
<proteinExistence type="predicted"/>
<reference evidence="2" key="1">
    <citation type="submission" date="2020-10" db="EMBL/GenBank/DDBJ databases">
        <authorList>
            <person name="Han B."/>
            <person name="Lu T."/>
            <person name="Zhao Q."/>
            <person name="Huang X."/>
            <person name="Zhao Y."/>
        </authorList>
    </citation>
    <scope>NUCLEOTIDE SEQUENCE</scope>
</reference>
<dbReference type="AlphaFoldDB" id="A0A811NI43"/>
<accession>A0A811NI43</accession>
<sequence length="132" mass="15858">MERKPCPTSPQTPPNGEMDEQNMARKRKNRARQARCNRTQHRRDEWQWYQSTYQDIERHRLAVEAVYEHRLWDEEVEQHRQDRDAIRASASCNLELEFMEVVGHRVFITPYANVYALVEEMATIENPTIDQQ</sequence>
<evidence type="ECO:0000313" key="3">
    <source>
        <dbReference type="Proteomes" id="UP000604825"/>
    </source>
</evidence>
<feature type="compositionally biased region" description="Basic residues" evidence="1">
    <location>
        <begin position="24"/>
        <end position="38"/>
    </location>
</feature>
<keyword evidence="3" id="KW-1185">Reference proteome</keyword>
<name>A0A811NI43_9POAL</name>
<comment type="caution">
    <text evidence="2">The sequence shown here is derived from an EMBL/GenBank/DDBJ whole genome shotgun (WGS) entry which is preliminary data.</text>
</comment>
<evidence type="ECO:0000313" key="2">
    <source>
        <dbReference type="EMBL" id="CAD6225280.1"/>
    </source>
</evidence>
<protein>
    <submittedName>
        <fullName evidence="2">Uncharacterized protein</fullName>
    </submittedName>
</protein>
<feature type="region of interest" description="Disordered" evidence="1">
    <location>
        <begin position="1"/>
        <end position="38"/>
    </location>
</feature>